<proteinExistence type="predicted"/>
<gene>
    <name evidence="3" type="ORF">CYMTET_31186</name>
</gene>
<dbReference type="InterPro" id="IPR004875">
    <property type="entry name" value="DDE_SF_endonuclease_dom"/>
</dbReference>
<organism evidence="3 4">
    <name type="scientific">Cymbomonas tetramitiformis</name>
    <dbReference type="NCBI Taxonomy" id="36881"/>
    <lineage>
        <taxon>Eukaryota</taxon>
        <taxon>Viridiplantae</taxon>
        <taxon>Chlorophyta</taxon>
        <taxon>Pyramimonadophyceae</taxon>
        <taxon>Pyramimonadales</taxon>
        <taxon>Pyramimonadaceae</taxon>
        <taxon>Cymbomonas</taxon>
    </lineage>
</organism>
<keyword evidence="4" id="KW-1185">Reference proteome</keyword>
<feature type="compositionally biased region" description="Acidic residues" evidence="1">
    <location>
        <begin position="643"/>
        <end position="660"/>
    </location>
</feature>
<protein>
    <recommendedName>
        <fullName evidence="2">DDE-1 domain-containing protein</fullName>
    </recommendedName>
</protein>
<evidence type="ECO:0000313" key="4">
    <source>
        <dbReference type="Proteomes" id="UP001190700"/>
    </source>
</evidence>
<evidence type="ECO:0000313" key="3">
    <source>
        <dbReference type="EMBL" id="KAK3259832.1"/>
    </source>
</evidence>
<reference evidence="3 4" key="1">
    <citation type="journal article" date="2015" name="Genome Biol. Evol.">
        <title>Comparative Genomics of a Bacterivorous Green Alga Reveals Evolutionary Causalities and Consequences of Phago-Mixotrophic Mode of Nutrition.</title>
        <authorList>
            <person name="Burns J.A."/>
            <person name="Paasch A."/>
            <person name="Narechania A."/>
            <person name="Kim E."/>
        </authorList>
    </citation>
    <scope>NUCLEOTIDE SEQUENCE [LARGE SCALE GENOMIC DNA]</scope>
    <source>
        <strain evidence="3 4">PLY_AMNH</strain>
    </source>
</reference>
<feature type="compositionally biased region" description="Basic and acidic residues" evidence="1">
    <location>
        <begin position="146"/>
        <end position="157"/>
    </location>
</feature>
<dbReference type="Proteomes" id="UP001190700">
    <property type="component" value="Unassembled WGS sequence"/>
</dbReference>
<feature type="region of interest" description="Disordered" evidence="1">
    <location>
        <begin position="146"/>
        <end position="172"/>
    </location>
</feature>
<feature type="domain" description="DDE-1" evidence="2">
    <location>
        <begin position="409"/>
        <end position="572"/>
    </location>
</feature>
<dbReference type="GO" id="GO:0003676">
    <property type="term" value="F:nucleic acid binding"/>
    <property type="evidence" value="ECO:0007669"/>
    <property type="project" value="InterPro"/>
</dbReference>
<evidence type="ECO:0000256" key="1">
    <source>
        <dbReference type="SAM" id="MobiDB-lite"/>
    </source>
</evidence>
<dbReference type="Pfam" id="PF03184">
    <property type="entry name" value="DDE_1"/>
    <property type="match status" value="1"/>
</dbReference>
<name>A0AAE0KT60_9CHLO</name>
<sequence>MKKTDLKDQRLRAKSAAKSYLKGEYPGVRAAAKKHGIENPSVVQYWATKWSKNENIIAALRLCAEEASKDATHSLEATPTLAIASGASSLGSQQTGHTLSIDLQNSNPDSPAPIVNLLDSFASTCVGVASGELGLEHSQVLHRSVDDDIHIPERVEDSDSDDDDVGPPHFSPSKSSEVIYKELYKWAAQAVKDDLLSSRRAQQLIHETHGIHIDHTTIHRASKGLIQSPMKAGRRSYIPMESEKKLHEFIVALRALKLPVFKATVCAYANKMIRNSEVAKKFKHGVVSDKWYYGFLKRWSLDTKNQRPFESDRVKWCTAKNLHQHYKVLAESLVGAGVAVWNPDFDEDERHSEMVKIIKPERLLSFDETRLTMDQTSTSKSKVERIVTIDEEDVGDVVANKGGGDGTLCASTLASGDAGPPLWIFAAESYKPAWTVDAPRSTVVDPVTGRGYPSTFFANKKGGMTFDLGVHFMKTNVAVMYPDLSPEKPVVVVCDGHGSHLTLELLDYCREVGINVVLRPPHTSNISQGEDVRNFAIFKPKFRVAKAHRLTDKLDTIGDEVPSLGMGDMIPVSKGPYLEAFHPEHNRKGWSLIGVNPFTRCVYWTLHEAEQKREAAVAAAPGVNHDVLTFGFKRLQSHAHGEDGEEGAEGEAEGEAEEEVLNGRVTSRELWARGPVTSDESTDIVRAKALMKKQKEEEKDKRKRVSAEVTAERMLKYARVAEDAKTKWMAVGNKVVHAKLLKDELVAALRVRGCTPAATTLKAQLEVELQALLGPPQLAGPCGMYF</sequence>
<accession>A0AAE0KT60</accession>
<dbReference type="EMBL" id="LGRX02018438">
    <property type="protein sequence ID" value="KAK3259832.1"/>
    <property type="molecule type" value="Genomic_DNA"/>
</dbReference>
<evidence type="ECO:0000259" key="2">
    <source>
        <dbReference type="Pfam" id="PF03184"/>
    </source>
</evidence>
<comment type="caution">
    <text evidence="3">The sequence shown here is derived from an EMBL/GenBank/DDBJ whole genome shotgun (WGS) entry which is preliminary data.</text>
</comment>
<feature type="region of interest" description="Disordered" evidence="1">
    <location>
        <begin position="638"/>
        <end position="663"/>
    </location>
</feature>
<dbReference type="AlphaFoldDB" id="A0AAE0KT60"/>